<evidence type="ECO:0000256" key="1">
    <source>
        <dbReference type="ARBA" id="ARBA00035112"/>
    </source>
</evidence>
<keyword evidence="5" id="KW-1185">Reference proteome</keyword>
<dbReference type="AlphaFoldDB" id="A0A8H4RTX3"/>
<proteinExistence type="inferred from homology"/>
<dbReference type="OrthoDB" id="3687641at2759"/>
<comment type="similarity">
    <text evidence="1">Belongs to the ustYa family.</text>
</comment>
<dbReference type="GO" id="GO:0043386">
    <property type="term" value="P:mycotoxin biosynthetic process"/>
    <property type="evidence" value="ECO:0007669"/>
    <property type="project" value="InterPro"/>
</dbReference>
<feature type="region of interest" description="Disordered" evidence="2">
    <location>
        <begin position="27"/>
        <end position="48"/>
    </location>
</feature>
<keyword evidence="3" id="KW-0732">Signal</keyword>
<organism evidence="4 5">
    <name type="scientific">Cudoniella acicularis</name>
    <dbReference type="NCBI Taxonomy" id="354080"/>
    <lineage>
        <taxon>Eukaryota</taxon>
        <taxon>Fungi</taxon>
        <taxon>Dikarya</taxon>
        <taxon>Ascomycota</taxon>
        <taxon>Pezizomycotina</taxon>
        <taxon>Leotiomycetes</taxon>
        <taxon>Helotiales</taxon>
        <taxon>Tricladiaceae</taxon>
        <taxon>Cudoniella</taxon>
    </lineage>
</organism>
<sequence>MKFSTTTSSVLLALSLFITDVISAPTSTTATPAPTPKSTTSTSTSAPATTTFPTNYGSYANYACMYATREEKDALVLEDVPLNYEQRTFNGSLLKVNIFRQDASPEVDAAWYSIGVNYRPLIVPSHLAQKSGLAPDQVKINPKYGGGYPANVEGLHHLHCLDLLR</sequence>
<dbReference type="PANTHER" id="PTHR33365">
    <property type="entry name" value="YALI0B05434P"/>
    <property type="match status" value="1"/>
</dbReference>
<dbReference type="Pfam" id="PF11807">
    <property type="entry name" value="UstYa"/>
    <property type="match status" value="1"/>
</dbReference>
<dbReference type="EMBL" id="JAAMPI010000126">
    <property type="protein sequence ID" value="KAF4635313.1"/>
    <property type="molecule type" value="Genomic_DNA"/>
</dbReference>
<accession>A0A8H4RTX3</accession>
<dbReference type="Proteomes" id="UP000566819">
    <property type="component" value="Unassembled WGS sequence"/>
</dbReference>
<feature type="signal peptide" evidence="3">
    <location>
        <begin position="1"/>
        <end position="23"/>
    </location>
</feature>
<name>A0A8H4RTX3_9HELO</name>
<dbReference type="PANTHER" id="PTHR33365:SF13">
    <property type="entry name" value="TAT PATHWAY SIGNAL SEQUENCE"/>
    <property type="match status" value="1"/>
</dbReference>
<protein>
    <submittedName>
        <fullName evidence="4">Uncharacterized protein</fullName>
    </submittedName>
</protein>
<evidence type="ECO:0000313" key="4">
    <source>
        <dbReference type="EMBL" id="KAF4635313.1"/>
    </source>
</evidence>
<gene>
    <name evidence="4" type="ORF">G7Y89_g2774</name>
</gene>
<evidence type="ECO:0000313" key="5">
    <source>
        <dbReference type="Proteomes" id="UP000566819"/>
    </source>
</evidence>
<evidence type="ECO:0000256" key="3">
    <source>
        <dbReference type="SAM" id="SignalP"/>
    </source>
</evidence>
<feature type="chain" id="PRO_5034088841" evidence="3">
    <location>
        <begin position="24"/>
        <end position="165"/>
    </location>
</feature>
<dbReference type="InterPro" id="IPR021765">
    <property type="entry name" value="UstYa-like"/>
</dbReference>
<reference evidence="4 5" key="1">
    <citation type="submission" date="2020-03" db="EMBL/GenBank/DDBJ databases">
        <title>Draft Genome Sequence of Cudoniella acicularis.</title>
        <authorList>
            <person name="Buettner E."/>
            <person name="Kellner H."/>
        </authorList>
    </citation>
    <scope>NUCLEOTIDE SEQUENCE [LARGE SCALE GENOMIC DNA]</scope>
    <source>
        <strain evidence="4 5">DSM 108380</strain>
    </source>
</reference>
<comment type="caution">
    <text evidence="4">The sequence shown here is derived from an EMBL/GenBank/DDBJ whole genome shotgun (WGS) entry which is preliminary data.</text>
</comment>
<evidence type="ECO:0000256" key="2">
    <source>
        <dbReference type="SAM" id="MobiDB-lite"/>
    </source>
</evidence>